<dbReference type="AlphaFoldDB" id="A0A4C1W385"/>
<accession>A0A4C1W385</accession>
<dbReference type="Proteomes" id="UP000299102">
    <property type="component" value="Unassembled WGS sequence"/>
</dbReference>
<dbReference type="EMBL" id="BGZK01000456">
    <property type="protein sequence ID" value="GBP44644.1"/>
    <property type="molecule type" value="Genomic_DNA"/>
</dbReference>
<evidence type="ECO:0000313" key="3">
    <source>
        <dbReference type="Proteomes" id="UP000299102"/>
    </source>
</evidence>
<sequence>MRKPHGYPGRGDGQPNYDRLLLTKTYGVLFVALYRGLGYACTFIHYLSGVGSYYFLKSPSSCDHAPPWRLKKKCVKIRTKSSHARARASIYGDG</sequence>
<proteinExistence type="predicted"/>
<keyword evidence="1" id="KW-0812">Transmembrane</keyword>
<comment type="caution">
    <text evidence="2">The sequence shown here is derived from an EMBL/GenBank/DDBJ whole genome shotgun (WGS) entry which is preliminary data.</text>
</comment>
<reference evidence="2 3" key="1">
    <citation type="journal article" date="2019" name="Commun. Biol.">
        <title>The bagworm genome reveals a unique fibroin gene that provides high tensile strength.</title>
        <authorList>
            <person name="Kono N."/>
            <person name="Nakamura H."/>
            <person name="Ohtoshi R."/>
            <person name="Tomita M."/>
            <person name="Numata K."/>
            <person name="Arakawa K."/>
        </authorList>
    </citation>
    <scope>NUCLEOTIDE SEQUENCE [LARGE SCALE GENOMIC DNA]</scope>
</reference>
<keyword evidence="3" id="KW-1185">Reference proteome</keyword>
<evidence type="ECO:0000313" key="2">
    <source>
        <dbReference type="EMBL" id="GBP44644.1"/>
    </source>
</evidence>
<gene>
    <name evidence="2" type="ORF">EVAR_44172_1</name>
</gene>
<protein>
    <submittedName>
        <fullName evidence="2">Uncharacterized protein</fullName>
    </submittedName>
</protein>
<keyword evidence="1" id="KW-0472">Membrane</keyword>
<feature type="transmembrane region" description="Helical" evidence="1">
    <location>
        <begin position="26"/>
        <end position="47"/>
    </location>
</feature>
<evidence type="ECO:0000256" key="1">
    <source>
        <dbReference type="SAM" id="Phobius"/>
    </source>
</evidence>
<name>A0A4C1W385_EUMVA</name>
<organism evidence="2 3">
    <name type="scientific">Eumeta variegata</name>
    <name type="common">Bagworm moth</name>
    <name type="synonym">Eumeta japonica</name>
    <dbReference type="NCBI Taxonomy" id="151549"/>
    <lineage>
        <taxon>Eukaryota</taxon>
        <taxon>Metazoa</taxon>
        <taxon>Ecdysozoa</taxon>
        <taxon>Arthropoda</taxon>
        <taxon>Hexapoda</taxon>
        <taxon>Insecta</taxon>
        <taxon>Pterygota</taxon>
        <taxon>Neoptera</taxon>
        <taxon>Endopterygota</taxon>
        <taxon>Lepidoptera</taxon>
        <taxon>Glossata</taxon>
        <taxon>Ditrysia</taxon>
        <taxon>Tineoidea</taxon>
        <taxon>Psychidae</taxon>
        <taxon>Oiketicinae</taxon>
        <taxon>Eumeta</taxon>
    </lineage>
</organism>
<keyword evidence="1" id="KW-1133">Transmembrane helix</keyword>